<dbReference type="EMBL" id="JBBHLL010001079">
    <property type="protein sequence ID" value="KAK7796646.1"/>
    <property type="molecule type" value="Genomic_DNA"/>
</dbReference>
<keyword evidence="2" id="KW-1185">Reference proteome</keyword>
<feature type="non-terminal residue" evidence="1">
    <location>
        <position position="1"/>
    </location>
</feature>
<sequence>VELAPDIGLQYKGELTVVLRYIPPEESPIFQVEQPQGKKTFKKGKKKESPVISGGILEVFIKEAKNLTAVKSGGTSDSFVKG</sequence>
<dbReference type="AlphaFoldDB" id="A0AAW0H241"/>
<dbReference type="PANTHER" id="PTHR45716">
    <property type="entry name" value="BITESIZE, ISOFORM I"/>
    <property type="match status" value="1"/>
</dbReference>
<evidence type="ECO:0000313" key="2">
    <source>
        <dbReference type="Proteomes" id="UP001488838"/>
    </source>
</evidence>
<gene>
    <name evidence="1" type="ORF">U0070_014568</name>
</gene>
<reference evidence="1 2" key="1">
    <citation type="journal article" date="2023" name="bioRxiv">
        <title>Conserved and derived expression patterns and positive selection on dental genes reveal complex evolutionary context of ever-growing rodent molars.</title>
        <authorList>
            <person name="Calamari Z.T."/>
            <person name="Song A."/>
            <person name="Cohen E."/>
            <person name="Akter M."/>
            <person name="Roy R.D."/>
            <person name="Hallikas O."/>
            <person name="Christensen M.M."/>
            <person name="Li P."/>
            <person name="Marangoni P."/>
            <person name="Jernvall J."/>
            <person name="Klein O.D."/>
        </authorList>
    </citation>
    <scope>NUCLEOTIDE SEQUENCE [LARGE SCALE GENOMIC DNA]</scope>
    <source>
        <strain evidence="1">V071</strain>
    </source>
</reference>
<accession>A0AAW0H241</accession>
<dbReference type="GO" id="GO:0042043">
    <property type="term" value="F:neurexin family protein binding"/>
    <property type="evidence" value="ECO:0007669"/>
    <property type="project" value="TreeGrafter"/>
</dbReference>
<dbReference type="Proteomes" id="UP001488838">
    <property type="component" value="Unassembled WGS sequence"/>
</dbReference>
<dbReference type="InterPro" id="IPR035892">
    <property type="entry name" value="C2_domain_sf"/>
</dbReference>
<dbReference type="SUPFAM" id="SSF49562">
    <property type="entry name" value="C2 domain (Calcium/lipid-binding domain, CaLB)"/>
    <property type="match status" value="1"/>
</dbReference>
<dbReference type="GO" id="GO:0070382">
    <property type="term" value="C:exocytic vesicle"/>
    <property type="evidence" value="ECO:0007669"/>
    <property type="project" value="TreeGrafter"/>
</dbReference>
<dbReference type="GO" id="GO:0005886">
    <property type="term" value="C:plasma membrane"/>
    <property type="evidence" value="ECO:0007669"/>
    <property type="project" value="TreeGrafter"/>
</dbReference>
<comment type="caution">
    <text evidence="1">The sequence shown here is derived from an EMBL/GenBank/DDBJ whole genome shotgun (WGS) entry which is preliminary data.</text>
</comment>
<protein>
    <submittedName>
        <fullName evidence="1">Uncharacterized protein</fullName>
    </submittedName>
</protein>
<name>A0AAW0H241_MYOGA</name>
<dbReference type="Gene3D" id="2.60.40.150">
    <property type="entry name" value="C2 domain"/>
    <property type="match status" value="1"/>
</dbReference>
<dbReference type="PANTHER" id="PTHR45716:SF6">
    <property type="entry name" value="SYNAPTOTAGMIN-LIKE PROTEIN 5"/>
    <property type="match status" value="1"/>
</dbReference>
<organism evidence="1 2">
    <name type="scientific">Myodes glareolus</name>
    <name type="common">Bank vole</name>
    <name type="synonym">Clethrionomys glareolus</name>
    <dbReference type="NCBI Taxonomy" id="447135"/>
    <lineage>
        <taxon>Eukaryota</taxon>
        <taxon>Metazoa</taxon>
        <taxon>Chordata</taxon>
        <taxon>Craniata</taxon>
        <taxon>Vertebrata</taxon>
        <taxon>Euteleostomi</taxon>
        <taxon>Mammalia</taxon>
        <taxon>Eutheria</taxon>
        <taxon>Euarchontoglires</taxon>
        <taxon>Glires</taxon>
        <taxon>Rodentia</taxon>
        <taxon>Myomorpha</taxon>
        <taxon>Muroidea</taxon>
        <taxon>Cricetidae</taxon>
        <taxon>Arvicolinae</taxon>
        <taxon>Myodes</taxon>
    </lineage>
</organism>
<evidence type="ECO:0000313" key="1">
    <source>
        <dbReference type="EMBL" id="KAK7796646.1"/>
    </source>
</evidence>
<proteinExistence type="predicted"/>
<dbReference type="GO" id="GO:0006887">
    <property type="term" value="P:exocytosis"/>
    <property type="evidence" value="ECO:0007669"/>
    <property type="project" value="TreeGrafter"/>
</dbReference>